<gene>
    <name evidence="1" type="ORF">EVA_08647</name>
</gene>
<accession>J9GM06</accession>
<organism evidence="1">
    <name type="scientific">gut metagenome</name>
    <dbReference type="NCBI Taxonomy" id="749906"/>
    <lineage>
        <taxon>unclassified sequences</taxon>
        <taxon>metagenomes</taxon>
        <taxon>organismal metagenomes</taxon>
    </lineage>
</organism>
<evidence type="ECO:0000313" key="1">
    <source>
        <dbReference type="EMBL" id="EJX03248.1"/>
    </source>
</evidence>
<reference evidence="1" key="1">
    <citation type="journal article" date="2012" name="PLoS ONE">
        <title>Gene sets for utilization of primary and secondary nutrition supplies in the distal gut of endangered iberian lynx.</title>
        <authorList>
            <person name="Alcaide M."/>
            <person name="Messina E."/>
            <person name="Richter M."/>
            <person name="Bargiela R."/>
            <person name="Peplies J."/>
            <person name="Huws S.A."/>
            <person name="Newbold C.J."/>
            <person name="Golyshin P.N."/>
            <person name="Simon M.A."/>
            <person name="Lopez G."/>
            <person name="Yakimov M.M."/>
            <person name="Ferrer M."/>
        </authorList>
    </citation>
    <scope>NUCLEOTIDE SEQUENCE</scope>
</reference>
<dbReference type="EMBL" id="AMCI01002240">
    <property type="protein sequence ID" value="EJX03248.1"/>
    <property type="molecule type" value="Genomic_DNA"/>
</dbReference>
<proteinExistence type="predicted"/>
<comment type="caution">
    <text evidence="1">The sequence shown here is derived from an EMBL/GenBank/DDBJ whole genome shotgun (WGS) entry which is preliminary data.</text>
</comment>
<name>J9GM06_9ZZZZ</name>
<dbReference type="AlphaFoldDB" id="J9GM06"/>
<sequence length="54" mass="5897">MDKEIPAAVARFFSITACLKTKLFADWIADTVINIALYDPYAVTATAITSPIFS</sequence>
<protein>
    <submittedName>
        <fullName evidence="1">Uncharacterized protein</fullName>
    </submittedName>
</protein>